<dbReference type="Pfam" id="PF13443">
    <property type="entry name" value="HTH_26"/>
    <property type="match status" value="1"/>
</dbReference>
<dbReference type="AlphaFoldDB" id="A0A220MHJ5"/>
<dbReference type="RefSeq" id="WP_088908019.1">
    <property type="nucleotide sequence ID" value="NZ_CP018145.1"/>
</dbReference>
<dbReference type="KEGG" id="bfm:BP422_12185"/>
<gene>
    <name evidence="2" type="ORF">BP422_12185</name>
</gene>
<dbReference type="Proteomes" id="UP000197781">
    <property type="component" value="Chromosome"/>
</dbReference>
<organism evidence="2 3">
    <name type="scientific">Brevibacillus formosus</name>
    <dbReference type="NCBI Taxonomy" id="54913"/>
    <lineage>
        <taxon>Bacteria</taxon>
        <taxon>Bacillati</taxon>
        <taxon>Bacillota</taxon>
        <taxon>Bacilli</taxon>
        <taxon>Bacillales</taxon>
        <taxon>Paenibacillaceae</taxon>
        <taxon>Brevibacillus</taxon>
    </lineage>
</organism>
<feature type="domain" description="HTH cro/C1-type" evidence="1">
    <location>
        <begin position="8"/>
        <end position="67"/>
    </location>
</feature>
<dbReference type="EMBL" id="CP018145">
    <property type="protein sequence ID" value="ASJ54239.1"/>
    <property type="molecule type" value="Genomic_DNA"/>
</dbReference>
<name>A0A220MHJ5_9BACL</name>
<dbReference type="SUPFAM" id="SSF47413">
    <property type="entry name" value="lambda repressor-like DNA-binding domains"/>
    <property type="match status" value="1"/>
</dbReference>
<reference evidence="2 3" key="1">
    <citation type="submission" date="2016-11" db="EMBL/GenBank/DDBJ databases">
        <authorList>
            <person name="Jaros S."/>
            <person name="Januszkiewicz K."/>
            <person name="Wedrychowicz H."/>
        </authorList>
    </citation>
    <scope>NUCLEOTIDE SEQUENCE [LARGE SCALE GENOMIC DNA]</scope>
    <source>
        <strain evidence="2 3">NF2</strain>
    </source>
</reference>
<dbReference type="Gene3D" id="1.10.260.40">
    <property type="entry name" value="lambda repressor-like DNA-binding domains"/>
    <property type="match status" value="1"/>
</dbReference>
<dbReference type="InterPro" id="IPR010982">
    <property type="entry name" value="Lambda_DNA-bd_dom_sf"/>
</dbReference>
<dbReference type="CDD" id="cd00093">
    <property type="entry name" value="HTH_XRE"/>
    <property type="match status" value="1"/>
</dbReference>
<evidence type="ECO:0000259" key="1">
    <source>
        <dbReference type="Pfam" id="PF13443"/>
    </source>
</evidence>
<proteinExistence type="predicted"/>
<accession>A0A220MHJ5</accession>
<dbReference type="InterPro" id="IPR001387">
    <property type="entry name" value="Cro/C1-type_HTH"/>
</dbReference>
<evidence type="ECO:0000313" key="3">
    <source>
        <dbReference type="Proteomes" id="UP000197781"/>
    </source>
</evidence>
<evidence type="ECO:0000313" key="2">
    <source>
        <dbReference type="EMBL" id="ASJ54239.1"/>
    </source>
</evidence>
<dbReference type="GO" id="GO:0003677">
    <property type="term" value="F:DNA binding"/>
    <property type="evidence" value="ECO:0007669"/>
    <property type="project" value="InterPro"/>
</dbReference>
<sequence>MAFTYKPLWKLLIDLDMKRTDLRDALQMSPSTLAKMGKDENVALEVLDKICNHLNCRIEDIIEHVPDNK</sequence>
<protein>
    <recommendedName>
        <fullName evidence="1">HTH cro/C1-type domain-containing protein</fullName>
    </recommendedName>
</protein>